<feature type="compositionally biased region" description="Low complexity" evidence="1">
    <location>
        <begin position="54"/>
        <end position="65"/>
    </location>
</feature>
<feature type="compositionally biased region" description="Acidic residues" evidence="1">
    <location>
        <begin position="66"/>
        <end position="106"/>
    </location>
</feature>
<reference evidence="2 3" key="1">
    <citation type="submission" date="2016-10" db="EMBL/GenBank/DDBJ databases">
        <authorList>
            <person name="de Groot N.N."/>
        </authorList>
    </citation>
    <scope>NUCLEOTIDE SEQUENCE [LARGE SCALE GENOMIC DNA]</scope>
    <source>
        <strain evidence="2 3">DSM 25584</strain>
    </source>
</reference>
<dbReference type="STRING" id="1082479.SAMN05216241_1073"/>
<dbReference type="Pfam" id="PF09538">
    <property type="entry name" value="FYDLN_acid"/>
    <property type="match status" value="1"/>
</dbReference>
<proteinExistence type="predicted"/>
<feature type="region of interest" description="Disordered" evidence="1">
    <location>
        <begin position="23"/>
        <end position="124"/>
    </location>
</feature>
<evidence type="ECO:0000313" key="2">
    <source>
        <dbReference type="EMBL" id="SDG22238.1"/>
    </source>
</evidence>
<dbReference type="NCBIfam" id="TIGR02300">
    <property type="entry name" value="FYDLN_acid"/>
    <property type="match status" value="1"/>
</dbReference>
<dbReference type="EMBL" id="FNCE01000007">
    <property type="protein sequence ID" value="SDG22238.1"/>
    <property type="molecule type" value="Genomic_DNA"/>
</dbReference>
<dbReference type="Proteomes" id="UP000199415">
    <property type="component" value="Unassembled WGS sequence"/>
</dbReference>
<dbReference type="InterPro" id="IPR012644">
    <property type="entry name" value="CHP02300_FYDLN_acid"/>
</dbReference>
<dbReference type="RefSeq" id="WP_090020289.1">
    <property type="nucleotide sequence ID" value="NZ_FNCE01000007.1"/>
</dbReference>
<gene>
    <name evidence="2" type="ORF">SAMN05216241_1073</name>
</gene>
<dbReference type="AlphaFoldDB" id="A0A1G7SGX8"/>
<evidence type="ECO:0000256" key="1">
    <source>
        <dbReference type="SAM" id="MobiDB-lite"/>
    </source>
</evidence>
<keyword evidence="3" id="KW-1185">Reference proteome</keyword>
<evidence type="ECO:0000313" key="3">
    <source>
        <dbReference type="Proteomes" id="UP000199415"/>
    </source>
</evidence>
<dbReference type="OrthoDB" id="9815689at2"/>
<accession>A0A1G7SGX8</accession>
<name>A0A1G7SGX8_9PROT</name>
<organism evidence="2 3">
    <name type="scientific">Limimonas halophila</name>
    <dbReference type="NCBI Taxonomy" id="1082479"/>
    <lineage>
        <taxon>Bacteria</taxon>
        <taxon>Pseudomonadati</taxon>
        <taxon>Pseudomonadota</taxon>
        <taxon>Alphaproteobacteria</taxon>
        <taxon>Rhodospirillales</taxon>
        <taxon>Rhodovibrionaceae</taxon>
        <taxon>Limimonas</taxon>
    </lineage>
</organism>
<sequence length="124" mass="13222">MAKPEWGKKRQCRSCGTKFYDLRRDKPTCPNCGAVFEPEGPASGGRRSRKSQQPAAAPAPAAAAEPEAEAEELEPEAEAAGEEEPLEEDTGNDTEESDVLGEDDTLAGDQDLSEVVSGEEDPET</sequence>
<protein>
    <submittedName>
        <fullName evidence="2">TIGR02300 family protein</fullName>
    </submittedName>
</protein>